<sequence>MLVTHFPLLRVPHHSRHLRHLRHIRHIFSSTPSLGPAPPKLLALKELVEDEHHALARDWLDGFVPEDVPKTSYEVSYARSSGPGGQHVNKTNSKAVVRFDVFRARGAWLPPFLVPALQQSPYFHAPSLLLSSQNSRSAPQNLATCLENLHATIAQAGRGLIRGETSEAQRERVKELQKADARKRRVLKEKQKSKKASRTDKGGW</sequence>
<evidence type="ECO:0000313" key="3">
    <source>
        <dbReference type="EMBL" id="KLT40072.1"/>
    </source>
</evidence>
<gene>
    <name evidence="3" type="ORF">CC85DRAFT_322259</name>
</gene>
<dbReference type="Proteomes" id="UP000053611">
    <property type="component" value="Unassembled WGS sequence"/>
</dbReference>
<reference evidence="3 4" key="1">
    <citation type="submission" date="2015-03" db="EMBL/GenBank/DDBJ databases">
        <title>Genomics and transcriptomics of the oil-accumulating basidiomycete yeast T. oleaginosus allow insights into substrate utilization and the diverse evolutionary trajectories of mating systems in fungi.</title>
        <authorList>
            <consortium name="DOE Joint Genome Institute"/>
            <person name="Kourist R."/>
            <person name="Kracht O."/>
            <person name="Bracharz F."/>
            <person name="Lipzen A."/>
            <person name="Nolan M."/>
            <person name="Ohm R."/>
            <person name="Grigoriev I."/>
            <person name="Sun S."/>
            <person name="Heitman J."/>
            <person name="Bruck T."/>
            <person name="Nowrousian M."/>
        </authorList>
    </citation>
    <scope>NUCLEOTIDE SEQUENCE [LARGE SCALE GENOMIC DNA]</scope>
    <source>
        <strain evidence="3 4">IBC0246</strain>
    </source>
</reference>
<dbReference type="InterPro" id="IPR052104">
    <property type="entry name" value="Mito_Release_Factor_mL62"/>
</dbReference>
<accession>A0A0J0XGA1</accession>
<dbReference type="GO" id="GO:0004045">
    <property type="term" value="F:peptidyl-tRNA hydrolase activity"/>
    <property type="evidence" value="ECO:0007669"/>
    <property type="project" value="TreeGrafter"/>
</dbReference>
<dbReference type="GO" id="GO:0070126">
    <property type="term" value="P:mitochondrial translational termination"/>
    <property type="evidence" value="ECO:0007669"/>
    <property type="project" value="TreeGrafter"/>
</dbReference>
<protein>
    <recommendedName>
        <fullName evidence="2">Prokaryotic-type class I peptide chain release factors domain-containing protein</fullName>
    </recommendedName>
</protein>
<dbReference type="Pfam" id="PF00472">
    <property type="entry name" value="RF-1"/>
    <property type="match status" value="1"/>
</dbReference>
<dbReference type="GO" id="GO:0005762">
    <property type="term" value="C:mitochondrial large ribosomal subunit"/>
    <property type="evidence" value="ECO:0007669"/>
    <property type="project" value="TreeGrafter"/>
</dbReference>
<evidence type="ECO:0000313" key="4">
    <source>
        <dbReference type="Proteomes" id="UP000053611"/>
    </source>
</evidence>
<organism evidence="3 4">
    <name type="scientific">Cutaneotrichosporon oleaginosum</name>
    <dbReference type="NCBI Taxonomy" id="879819"/>
    <lineage>
        <taxon>Eukaryota</taxon>
        <taxon>Fungi</taxon>
        <taxon>Dikarya</taxon>
        <taxon>Basidiomycota</taxon>
        <taxon>Agaricomycotina</taxon>
        <taxon>Tremellomycetes</taxon>
        <taxon>Trichosporonales</taxon>
        <taxon>Trichosporonaceae</taxon>
        <taxon>Cutaneotrichosporon</taxon>
    </lineage>
</organism>
<dbReference type="OrthoDB" id="270639at2759"/>
<dbReference type="STRING" id="879819.A0A0J0XGA1"/>
<dbReference type="PANTHER" id="PTHR11075">
    <property type="entry name" value="PEPTIDE CHAIN RELEASE FACTOR"/>
    <property type="match status" value="1"/>
</dbReference>
<dbReference type="GeneID" id="28986818"/>
<evidence type="ECO:0000259" key="2">
    <source>
        <dbReference type="Pfam" id="PF00472"/>
    </source>
</evidence>
<dbReference type="EMBL" id="KQ087242">
    <property type="protein sequence ID" value="KLT40072.1"/>
    <property type="molecule type" value="Genomic_DNA"/>
</dbReference>
<dbReference type="PANTHER" id="PTHR11075:SF54">
    <property type="entry name" value="LARGE RIBOSOMAL SUBUNIT PROTEIN ML62"/>
    <property type="match status" value="1"/>
</dbReference>
<name>A0A0J0XGA1_9TREE</name>
<dbReference type="InterPro" id="IPR000352">
    <property type="entry name" value="Pep_chain_release_fac_I"/>
</dbReference>
<dbReference type="AlphaFoldDB" id="A0A0J0XGA1"/>
<feature type="compositionally biased region" description="Basic and acidic residues" evidence="1">
    <location>
        <begin position="164"/>
        <end position="180"/>
    </location>
</feature>
<proteinExistence type="predicted"/>
<feature type="region of interest" description="Disordered" evidence="1">
    <location>
        <begin position="164"/>
        <end position="204"/>
    </location>
</feature>
<dbReference type="RefSeq" id="XP_018276563.1">
    <property type="nucleotide sequence ID" value="XM_018426215.1"/>
</dbReference>
<dbReference type="SUPFAM" id="SSF110916">
    <property type="entry name" value="Peptidyl-tRNA hydrolase domain-like"/>
    <property type="match status" value="1"/>
</dbReference>
<dbReference type="Gene3D" id="3.30.160.20">
    <property type="match status" value="1"/>
</dbReference>
<feature type="domain" description="Prokaryotic-type class I peptide chain release factors" evidence="2">
    <location>
        <begin position="67"/>
        <end position="197"/>
    </location>
</feature>
<evidence type="ECO:0000256" key="1">
    <source>
        <dbReference type="SAM" id="MobiDB-lite"/>
    </source>
</evidence>
<keyword evidence="4" id="KW-1185">Reference proteome</keyword>
<dbReference type="GO" id="GO:0016150">
    <property type="term" value="F:translation release factor activity, codon nonspecific"/>
    <property type="evidence" value="ECO:0007669"/>
    <property type="project" value="TreeGrafter"/>
</dbReference>
<feature type="compositionally biased region" description="Basic residues" evidence="1">
    <location>
        <begin position="181"/>
        <end position="196"/>
    </location>
</feature>